<proteinExistence type="predicted"/>
<sequence length="226" mass="23759">MTGVETQVAAAIDHVVLAGPDLAAAVAHVEAVTGVRAAPGGRHPRGTANALIAFTRGGRRVRQYLEVIGPDAEAGWSADRVDTFGIDRLDGPRVVTFSARPDDIEAAVAAARASGVPFQDVEPLSRRTPDGRELAWRLARPEQGEAHPPFLIDWGATAHPGLDGLPTLELVALRRLTPDVAGETARLRALGVIVGEAGEEAVEVVEAGADGFELEVAVDGRRVLLR</sequence>
<dbReference type="InterPro" id="IPR029068">
    <property type="entry name" value="Glyas_Bleomycin-R_OHBP_Dase"/>
</dbReference>
<evidence type="ECO:0000313" key="2">
    <source>
        <dbReference type="EMBL" id="GGN84624.1"/>
    </source>
</evidence>
<gene>
    <name evidence="2" type="ORF">GCM10010968_16650</name>
</gene>
<name>A0ABQ2KJ10_9MICO</name>
<comment type="caution">
    <text evidence="2">The sequence shown here is derived from an EMBL/GenBank/DDBJ whole genome shotgun (WGS) entry which is preliminary data.</text>
</comment>
<dbReference type="SUPFAM" id="SSF54593">
    <property type="entry name" value="Glyoxalase/Bleomycin resistance protein/Dihydroxybiphenyl dioxygenase"/>
    <property type="match status" value="1"/>
</dbReference>
<reference evidence="3" key="1">
    <citation type="journal article" date="2019" name="Int. J. Syst. Evol. Microbiol.">
        <title>The Global Catalogue of Microorganisms (GCM) 10K type strain sequencing project: providing services to taxonomists for standard genome sequencing and annotation.</title>
        <authorList>
            <consortium name="The Broad Institute Genomics Platform"/>
            <consortium name="The Broad Institute Genome Sequencing Center for Infectious Disease"/>
            <person name="Wu L."/>
            <person name="Ma J."/>
        </authorList>
    </citation>
    <scope>NUCLEOTIDE SEQUENCE [LARGE SCALE GENOMIC DNA]</scope>
    <source>
        <strain evidence="3">CGMCC 1.6960</strain>
    </source>
</reference>
<dbReference type="Pfam" id="PF13468">
    <property type="entry name" value="Glyoxalase_3"/>
    <property type="match status" value="1"/>
</dbReference>
<keyword evidence="3" id="KW-1185">Reference proteome</keyword>
<dbReference type="Gene3D" id="3.10.180.10">
    <property type="entry name" value="2,3-Dihydroxybiphenyl 1,2-Dioxygenase, domain 1"/>
    <property type="match status" value="1"/>
</dbReference>
<feature type="domain" description="Glyoxalase-like" evidence="1">
    <location>
        <begin position="12"/>
        <end position="166"/>
    </location>
</feature>
<protein>
    <recommendedName>
        <fullName evidence="1">Glyoxalase-like domain-containing protein</fullName>
    </recommendedName>
</protein>
<evidence type="ECO:0000313" key="3">
    <source>
        <dbReference type="Proteomes" id="UP000626982"/>
    </source>
</evidence>
<accession>A0ABQ2KJ10</accession>
<organism evidence="2 3">
    <name type="scientific">Agrococcus terreus</name>
    <dbReference type="NCBI Taxonomy" id="574649"/>
    <lineage>
        <taxon>Bacteria</taxon>
        <taxon>Bacillati</taxon>
        <taxon>Actinomycetota</taxon>
        <taxon>Actinomycetes</taxon>
        <taxon>Micrococcales</taxon>
        <taxon>Microbacteriaceae</taxon>
        <taxon>Agrococcus</taxon>
    </lineage>
</organism>
<evidence type="ECO:0000259" key="1">
    <source>
        <dbReference type="Pfam" id="PF13468"/>
    </source>
</evidence>
<dbReference type="InterPro" id="IPR025870">
    <property type="entry name" value="Glyoxalase-like_dom"/>
</dbReference>
<dbReference type="Proteomes" id="UP000626982">
    <property type="component" value="Unassembled WGS sequence"/>
</dbReference>
<dbReference type="EMBL" id="BMLM01000001">
    <property type="protein sequence ID" value="GGN84624.1"/>
    <property type="molecule type" value="Genomic_DNA"/>
</dbReference>
<dbReference type="RefSeq" id="WP_188717705.1">
    <property type="nucleotide sequence ID" value="NZ_BAABBD010000002.1"/>
</dbReference>